<dbReference type="InterPro" id="IPR016181">
    <property type="entry name" value="Acyl_CoA_acyltransferase"/>
</dbReference>
<dbReference type="SUPFAM" id="SSF55729">
    <property type="entry name" value="Acyl-CoA N-acyltransferases (Nat)"/>
    <property type="match status" value="1"/>
</dbReference>
<feature type="domain" description="N-acetyltransferase" evidence="1">
    <location>
        <begin position="72"/>
        <end position="211"/>
    </location>
</feature>
<evidence type="ECO:0000313" key="2">
    <source>
        <dbReference type="EMBL" id="RDW91596.1"/>
    </source>
</evidence>
<dbReference type="OrthoDB" id="2744543at2759"/>
<reference evidence="2 3" key="1">
    <citation type="journal article" date="2018" name="IMA Fungus">
        <title>IMA Genome-F 9: Draft genome sequence of Annulohypoxylon stygium, Aspergillus mulundensis, Berkeleyomyces basicola (syn. Thielaviopsis basicola), Ceratocystis smalleyi, two Cercospora beticola strains, Coleophoma cylindrospora, Fusarium fracticaudum, Phialophora cf. hyalina, and Morchella septimelata.</title>
        <authorList>
            <person name="Wingfield B.D."/>
            <person name="Bills G.F."/>
            <person name="Dong Y."/>
            <person name="Huang W."/>
            <person name="Nel W.J."/>
            <person name="Swalarsk-Parry B.S."/>
            <person name="Vaghefi N."/>
            <person name="Wilken P.M."/>
            <person name="An Z."/>
            <person name="de Beer Z.W."/>
            <person name="De Vos L."/>
            <person name="Chen L."/>
            <person name="Duong T.A."/>
            <person name="Gao Y."/>
            <person name="Hammerbacher A."/>
            <person name="Kikkert J.R."/>
            <person name="Li Y."/>
            <person name="Li H."/>
            <person name="Li K."/>
            <person name="Li Q."/>
            <person name="Liu X."/>
            <person name="Ma X."/>
            <person name="Naidoo K."/>
            <person name="Pethybridge S.J."/>
            <person name="Sun J."/>
            <person name="Steenkamp E.T."/>
            <person name="van der Nest M.A."/>
            <person name="van Wyk S."/>
            <person name="Wingfield M.J."/>
            <person name="Xiong C."/>
            <person name="Yue Q."/>
            <person name="Zhang X."/>
        </authorList>
    </citation>
    <scope>NUCLEOTIDE SEQUENCE [LARGE SCALE GENOMIC DNA]</scope>
    <source>
        <strain evidence="2 3">BP5796</strain>
    </source>
</reference>
<dbReference type="CDD" id="cd04301">
    <property type="entry name" value="NAT_SF"/>
    <property type="match status" value="1"/>
</dbReference>
<keyword evidence="3" id="KW-1185">Reference proteome</keyword>
<dbReference type="AlphaFoldDB" id="A0A3D8SZ72"/>
<gene>
    <name evidence="2" type="ORF">BP5796_02761</name>
</gene>
<sequence length="236" mass="26894">MRSTSRPHYPPPIISPATFTDIPDLVRVQVNAERPNLLHQIAWPSGEEYAKMLTDMFTLGISHPSMLFMKAVDAETNEITALAMWQRIGYDEKEPPAPIQVQAGLLFPARQNRPFNKFIDQTFRGFLDAWASPTKHLSLALLMTDPKFQRRGIATAMLEWGHRHADLDRVPAFLIASPVGHPLYLSRGWKDVSVPFEIDLKDWVEYAKGGDMGWGTYRFYYMLRLPLRPGQPGTSQ</sequence>
<organism evidence="2 3">
    <name type="scientific">Coleophoma crateriformis</name>
    <dbReference type="NCBI Taxonomy" id="565419"/>
    <lineage>
        <taxon>Eukaryota</taxon>
        <taxon>Fungi</taxon>
        <taxon>Dikarya</taxon>
        <taxon>Ascomycota</taxon>
        <taxon>Pezizomycotina</taxon>
        <taxon>Leotiomycetes</taxon>
        <taxon>Helotiales</taxon>
        <taxon>Dermateaceae</taxon>
        <taxon>Coleophoma</taxon>
    </lineage>
</organism>
<evidence type="ECO:0000259" key="1">
    <source>
        <dbReference type="PROSITE" id="PS51186"/>
    </source>
</evidence>
<dbReference type="PANTHER" id="PTHR42791">
    <property type="entry name" value="GNAT FAMILY ACETYLTRANSFERASE"/>
    <property type="match status" value="1"/>
</dbReference>
<dbReference type="PANTHER" id="PTHR42791:SF1">
    <property type="entry name" value="N-ACETYLTRANSFERASE DOMAIN-CONTAINING PROTEIN"/>
    <property type="match status" value="1"/>
</dbReference>
<dbReference type="Proteomes" id="UP000256328">
    <property type="component" value="Unassembled WGS sequence"/>
</dbReference>
<protein>
    <recommendedName>
        <fullName evidence="1">N-acetyltransferase domain-containing protein</fullName>
    </recommendedName>
</protein>
<name>A0A3D8SZ72_9HELO</name>
<dbReference type="GO" id="GO:0016747">
    <property type="term" value="F:acyltransferase activity, transferring groups other than amino-acyl groups"/>
    <property type="evidence" value="ECO:0007669"/>
    <property type="project" value="InterPro"/>
</dbReference>
<accession>A0A3D8SZ72</accession>
<dbReference type="EMBL" id="PDLN01000003">
    <property type="protein sequence ID" value="RDW91596.1"/>
    <property type="molecule type" value="Genomic_DNA"/>
</dbReference>
<dbReference type="InterPro" id="IPR052523">
    <property type="entry name" value="Trichothecene_AcTrans"/>
</dbReference>
<proteinExistence type="predicted"/>
<dbReference type="PROSITE" id="PS51186">
    <property type="entry name" value="GNAT"/>
    <property type="match status" value="1"/>
</dbReference>
<evidence type="ECO:0000313" key="3">
    <source>
        <dbReference type="Proteomes" id="UP000256328"/>
    </source>
</evidence>
<dbReference type="InterPro" id="IPR000182">
    <property type="entry name" value="GNAT_dom"/>
</dbReference>
<dbReference type="Gene3D" id="3.40.630.30">
    <property type="match status" value="1"/>
</dbReference>
<comment type="caution">
    <text evidence="2">The sequence shown here is derived from an EMBL/GenBank/DDBJ whole genome shotgun (WGS) entry which is preliminary data.</text>
</comment>